<evidence type="ECO:0000313" key="6">
    <source>
        <dbReference type="Proteomes" id="UP000092932"/>
    </source>
</evidence>
<keyword evidence="6" id="KW-1185">Reference proteome</keyword>
<keyword evidence="3 5" id="KW-0378">Hydrolase</keyword>
<dbReference type="SUPFAM" id="SSF52980">
    <property type="entry name" value="Restriction endonuclease-like"/>
    <property type="match status" value="1"/>
</dbReference>
<gene>
    <name evidence="5" type="primary">naeIR</name>
    <name evidence="5" type="ORF">A6F68_02849</name>
</gene>
<dbReference type="PATRIC" id="fig|692370.5.peg.2858"/>
<feature type="domain" description="Type II restriction enzyme NaeI" evidence="4">
    <location>
        <begin position="42"/>
        <end position="280"/>
    </location>
</feature>
<dbReference type="GO" id="GO:0003677">
    <property type="term" value="F:DNA binding"/>
    <property type="evidence" value="ECO:0007669"/>
    <property type="project" value="InterPro"/>
</dbReference>
<name>A0A1B2AGU9_9SPHN</name>
<dbReference type="InterPro" id="IPR011335">
    <property type="entry name" value="Restrct_endonuc-II-like"/>
</dbReference>
<keyword evidence="2" id="KW-0255">Endonuclease</keyword>
<dbReference type="REBASE" id="156020">
    <property type="entry name" value="Ado22672ORF2848P"/>
</dbReference>
<proteinExistence type="predicted"/>
<accession>A0A1B2AGU9</accession>
<dbReference type="Gene3D" id="1.10.10.10">
    <property type="entry name" value="Winged helix-like DNA-binding domain superfamily/Winged helix DNA-binding domain"/>
    <property type="match status" value="1"/>
</dbReference>
<dbReference type="CDD" id="cd22338">
    <property type="entry name" value="NaeI-like"/>
    <property type="match status" value="1"/>
</dbReference>
<dbReference type="Proteomes" id="UP000092932">
    <property type="component" value="Chromosome"/>
</dbReference>
<dbReference type="AlphaFoldDB" id="A0A1B2AGU9"/>
<dbReference type="InterPro" id="IPR036388">
    <property type="entry name" value="WH-like_DNA-bd_sf"/>
</dbReference>
<protein>
    <submittedName>
        <fullName evidence="5">Type-2 restriction enzyme NaeI</fullName>
        <ecNumber evidence="5">3.1.21.4</ecNumber>
    </submittedName>
</protein>
<dbReference type="Gene3D" id="3.40.600.10">
    <property type="entry name" value="DNA mismatch repair MutH/Restriction endonuclease, type II"/>
    <property type="match status" value="1"/>
</dbReference>
<keyword evidence="1" id="KW-0540">Nuclease</keyword>
<evidence type="ECO:0000259" key="4">
    <source>
        <dbReference type="Pfam" id="PF09126"/>
    </source>
</evidence>
<evidence type="ECO:0000313" key="5">
    <source>
        <dbReference type="EMBL" id="ANY21338.1"/>
    </source>
</evidence>
<dbReference type="OrthoDB" id="9179812at2"/>
<dbReference type="InterPro" id="IPR037057">
    <property type="entry name" value="DNA_rep_MutH/T2_RE_sf"/>
</dbReference>
<dbReference type="EC" id="3.1.21.4" evidence="5"/>
<dbReference type="InterPro" id="IPR015210">
    <property type="entry name" value="NaeI"/>
</dbReference>
<dbReference type="RefSeq" id="WP_084001852.1">
    <property type="nucleotide sequence ID" value="NZ_CP016591.1"/>
</dbReference>
<sequence>MNLLTRSGREALPAHHVDFAELAKLETDLLEAAGGMEIFAEKLRSFFRSAIDEVIDTARTGRYFLSDLEKTEKTYLGTKFEILLRDWLQVPRGVLLDLLIGGKEVDVKSTTGGKSGWMIPPEAINQLCVLLRVNEVDATCAVGLIRARTEYLRSGVNRDAKTSISADGRRNIWWLALDFPYTPNFWTLIDAELREAIMAPRGGTARLATLFENCLEIPVSRVLIASIAAQDDFMKRIRRNGGARDILAPKGIAILYSEVDRDLMARLGLRFGSREFLSYRPRDDAEAAMLRAAGHID</sequence>
<dbReference type="STRING" id="692370.A6F68_02849"/>
<dbReference type="GO" id="GO:0009036">
    <property type="term" value="F:type II site-specific deoxyribonuclease activity"/>
    <property type="evidence" value="ECO:0007669"/>
    <property type="project" value="UniProtKB-EC"/>
</dbReference>
<dbReference type="GO" id="GO:0009307">
    <property type="term" value="P:DNA restriction-modification system"/>
    <property type="evidence" value="ECO:0007669"/>
    <property type="project" value="InterPro"/>
</dbReference>
<dbReference type="Pfam" id="PF09126">
    <property type="entry name" value="NaeI"/>
    <property type="match status" value="1"/>
</dbReference>
<organism evidence="5 6">
    <name type="scientific">Tsuneonella dongtanensis</name>
    <dbReference type="NCBI Taxonomy" id="692370"/>
    <lineage>
        <taxon>Bacteria</taxon>
        <taxon>Pseudomonadati</taxon>
        <taxon>Pseudomonadota</taxon>
        <taxon>Alphaproteobacteria</taxon>
        <taxon>Sphingomonadales</taxon>
        <taxon>Erythrobacteraceae</taxon>
        <taxon>Tsuneonella</taxon>
    </lineage>
</organism>
<dbReference type="EMBL" id="CP016591">
    <property type="protein sequence ID" value="ANY21338.1"/>
    <property type="molecule type" value="Genomic_DNA"/>
</dbReference>
<reference evidence="5 6" key="1">
    <citation type="submission" date="2016-07" db="EMBL/GenBank/DDBJ databases">
        <title>Complete genome sequence of Altererythrobacter dongtanensis KCTC 22672, a type strain with esterase isolated from tidal flat.</title>
        <authorList>
            <person name="Cheng H."/>
            <person name="Wu Y.-H."/>
            <person name="Zhou P."/>
            <person name="Huo Y.-Y."/>
            <person name="Wang C.-S."/>
            <person name="Xu X.-W."/>
        </authorList>
    </citation>
    <scope>NUCLEOTIDE SEQUENCE [LARGE SCALE GENOMIC DNA]</scope>
    <source>
        <strain evidence="5 6">KCTC 22672</strain>
    </source>
</reference>
<evidence type="ECO:0000256" key="1">
    <source>
        <dbReference type="ARBA" id="ARBA00022722"/>
    </source>
</evidence>
<evidence type="ECO:0000256" key="3">
    <source>
        <dbReference type="ARBA" id="ARBA00022801"/>
    </source>
</evidence>
<dbReference type="KEGG" id="ado:A6F68_02849"/>
<evidence type="ECO:0000256" key="2">
    <source>
        <dbReference type="ARBA" id="ARBA00022759"/>
    </source>
</evidence>